<keyword evidence="2" id="KW-1185">Reference proteome</keyword>
<dbReference type="OrthoDB" id="1934635at2759"/>
<dbReference type="Proteomes" id="UP000257109">
    <property type="component" value="Unassembled WGS sequence"/>
</dbReference>
<sequence length="82" mass="9980">MKVELVTLEFNDYALVWWNQALYDIRRTRRPPYETSTELKRNLKDRIDSFLYKDPFAAYGLFNREAKILLDYDYNFSTRLST</sequence>
<protein>
    <submittedName>
        <fullName evidence="1">Uncharacterized protein</fullName>
    </submittedName>
</protein>
<feature type="non-terminal residue" evidence="1">
    <location>
        <position position="1"/>
    </location>
</feature>
<dbReference type="AlphaFoldDB" id="A0A371G3S9"/>
<reference evidence="1" key="1">
    <citation type="submission" date="2018-05" db="EMBL/GenBank/DDBJ databases">
        <title>Draft genome of Mucuna pruriens seed.</title>
        <authorList>
            <person name="Nnadi N.E."/>
            <person name="Vos R."/>
            <person name="Hasami M.H."/>
            <person name="Devisetty U.K."/>
            <person name="Aguiy J.C."/>
        </authorList>
    </citation>
    <scope>NUCLEOTIDE SEQUENCE [LARGE SCALE GENOMIC DNA]</scope>
    <source>
        <strain evidence="1">JCA_2017</strain>
    </source>
</reference>
<gene>
    <name evidence="1" type="ORF">CR513_33623</name>
</gene>
<proteinExistence type="predicted"/>
<name>A0A371G3S9_MUCPR</name>
<evidence type="ECO:0000313" key="1">
    <source>
        <dbReference type="EMBL" id="RDX85220.1"/>
    </source>
</evidence>
<evidence type="ECO:0000313" key="2">
    <source>
        <dbReference type="Proteomes" id="UP000257109"/>
    </source>
</evidence>
<accession>A0A371G3S9</accession>
<organism evidence="1 2">
    <name type="scientific">Mucuna pruriens</name>
    <name type="common">Velvet bean</name>
    <name type="synonym">Dolichos pruriens</name>
    <dbReference type="NCBI Taxonomy" id="157652"/>
    <lineage>
        <taxon>Eukaryota</taxon>
        <taxon>Viridiplantae</taxon>
        <taxon>Streptophyta</taxon>
        <taxon>Embryophyta</taxon>
        <taxon>Tracheophyta</taxon>
        <taxon>Spermatophyta</taxon>
        <taxon>Magnoliopsida</taxon>
        <taxon>eudicotyledons</taxon>
        <taxon>Gunneridae</taxon>
        <taxon>Pentapetalae</taxon>
        <taxon>rosids</taxon>
        <taxon>fabids</taxon>
        <taxon>Fabales</taxon>
        <taxon>Fabaceae</taxon>
        <taxon>Papilionoideae</taxon>
        <taxon>50 kb inversion clade</taxon>
        <taxon>NPAAA clade</taxon>
        <taxon>indigoferoid/millettioid clade</taxon>
        <taxon>Phaseoleae</taxon>
        <taxon>Mucuna</taxon>
    </lineage>
</organism>
<dbReference type="EMBL" id="QJKJ01006846">
    <property type="protein sequence ID" value="RDX85220.1"/>
    <property type="molecule type" value="Genomic_DNA"/>
</dbReference>
<comment type="caution">
    <text evidence="1">The sequence shown here is derived from an EMBL/GenBank/DDBJ whole genome shotgun (WGS) entry which is preliminary data.</text>
</comment>